<dbReference type="EMBL" id="KN880627">
    <property type="protein sequence ID" value="KIY64599.1"/>
    <property type="molecule type" value="Genomic_DNA"/>
</dbReference>
<protein>
    <recommendedName>
        <fullName evidence="5">Secreted protein</fullName>
    </recommendedName>
</protein>
<feature type="compositionally biased region" description="Basic and acidic residues" evidence="1">
    <location>
        <begin position="64"/>
        <end position="73"/>
    </location>
</feature>
<evidence type="ECO:0000256" key="1">
    <source>
        <dbReference type="SAM" id="MobiDB-lite"/>
    </source>
</evidence>
<evidence type="ECO:0000313" key="4">
    <source>
        <dbReference type="Proteomes" id="UP000054007"/>
    </source>
</evidence>
<dbReference type="AlphaFoldDB" id="A0A0D7B349"/>
<accession>A0A0D7B349</accession>
<evidence type="ECO:0000256" key="2">
    <source>
        <dbReference type="SAM" id="SignalP"/>
    </source>
</evidence>
<feature type="chain" id="PRO_5002316783" description="Secreted protein" evidence="2">
    <location>
        <begin position="20"/>
        <end position="110"/>
    </location>
</feature>
<sequence>MLAKVHCVWMSAACSPVGCQCTLSAWPYLFLRTLSMHDHGHRFQLLLEADAWRPAEVNCESQDDAQKDERYRGMPEAVSGGRVGRRMIPKAICERLCGGDATKNDANETV</sequence>
<reference evidence="3 4" key="1">
    <citation type="journal article" date="2015" name="Fungal Genet. Biol.">
        <title>Evolution of novel wood decay mechanisms in Agaricales revealed by the genome sequences of Fistulina hepatica and Cylindrobasidium torrendii.</title>
        <authorList>
            <person name="Floudas D."/>
            <person name="Held B.W."/>
            <person name="Riley R."/>
            <person name="Nagy L.G."/>
            <person name="Koehler G."/>
            <person name="Ransdell A.S."/>
            <person name="Younus H."/>
            <person name="Chow J."/>
            <person name="Chiniquy J."/>
            <person name="Lipzen A."/>
            <person name="Tritt A."/>
            <person name="Sun H."/>
            <person name="Haridas S."/>
            <person name="LaButti K."/>
            <person name="Ohm R.A."/>
            <person name="Kues U."/>
            <person name="Blanchette R.A."/>
            <person name="Grigoriev I.V."/>
            <person name="Minto R.E."/>
            <person name="Hibbett D.S."/>
        </authorList>
    </citation>
    <scope>NUCLEOTIDE SEQUENCE [LARGE SCALE GENOMIC DNA]</scope>
    <source>
        <strain evidence="3 4">FP15055 ss-10</strain>
    </source>
</reference>
<evidence type="ECO:0008006" key="5">
    <source>
        <dbReference type="Google" id="ProtNLM"/>
    </source>
</evidence>
<proteinExistence type="predicted"/>
<organism evidence="3 4">
    <name type="scientific">Cylindrobasidium torrendii FP15055 ss-10</name>
    <dbReference type="NCBI Taxonomy" id="1314674"/>
    <lineage>
        <taxon>Eukaryota</taxon>
        <taxon>Fungi</taxon>
        <taxon>Dikarya</taxon>
        <taxon>Basidiomycota</taxon>
        <taxon>Agaricomycotina</taxon>
        <taxon>Agaricomycetes</taxon>
        <taxon>Agaricomycetidae</taxon>
        <taxon>Agaricales</taxon>
        <taxon>Marasmiineae</taxon>
        <taxon>Physalacriaceae</taxon>
        <taxon>Cylindrobasidium</taxon>
    </lineage>
</organism>
<gene>
    <name evidence="3" type="ORF">CYLTODRAFT_425055</name>
</gene>
<evidence type="ECO:0000313" key="3">
    <source>
        <dbReference type="EMBL" id="KIY64599.1"/>
    </source>
</evidence>
<keyword evidence="4" id="KW-1185">Reference proteome</keyword>
<keyword evidence="2" id="KW-0732">Signal</keyword>
<feature type="region of interest" description="Disordered" evidence="1">
    <location>
        <begin position="61"/>
        <end position="80"/>
    </location>
</feature>
<dbReference type="Proteomes" id="UP000054007">
    <property type="component" value="Unassembled WGS sequence"/>
</dbReference>
<feature type="signal peptide" evidence="2">
    <location>
        <begin position="1"/>
        <end position="19"/>
    </location>
</feature>
<name>A0A0D7B349_9AGAR</name>